<name>A0A7R9JU64_TIMGE</name>
<evidence type="ECO:0000256" key="1">
    <source>
        <dbReference type="SAM" id="MobiDB-lite"/>
    </source>
</evidence>
<reference evidence="2" key="1">
    <citation type="submission" date="2020-11" db="EMBL/GenBank/DDBJ databases">
        <authorList>
            <person name="Tran Van P."/>
        </authorList>
    </citation>
    <scope>NUCLEOTIDE SEQUENCE</scope>
</reference>
<sequence length="542" mass="61449">MTWGIKARTHWWVNTLFALCPQETPQGVFRLDQRGQDAAIALGIYFLESRLQHRDKILPYLLRLLRGLAKAVWLDEVRSPTQEPTLQYHLLYLPIFFCSSLLIAKLLKHLEGRRNVNSETHSLAHSLAGSFRRMRQLDEEVLEPLAPRHTLDRTAQTSPSLNRNDLEMATRSIALTPMSTKLMGSGGKRKERTPASVETKKAKKKKQRDDSIEPQGTSELVEDRDPGWKEVRKKVRKKQLEKQRASLTVLPNALVIRANEGKSYADILRKVKQGVSEETIGDSIQKIRRTNTGQLLIVLNKKSGARTDELRRLMADALKEDAEVMSKMQEVDLEIRDIEETATKREKENSLGWKTNMFDLNMFRAALDDGPIGEGSATQRVEEVMRRVTEGCDATMPRKCSTNQRPPMYWWNHTVAGIKVCIPVAERFSFCLNTLLSDIATKCEPVREEIVSAQVDFLGVLANLCRGYRDQSTPRGSTAKSTLCKATVPILIGLARSMGRFCSSEPALLCRLFPRVEPPFLAPVTATDTQIYNKKRSFSNFR</sequence>
<dbReference type="AlphaFoldDB" id="A0A7R9JU64"/>
<evidence type="ECO:0000313" key="2">
    <source>
        <dbReference type="EMBL" id="CAD7588997.1"/>
    </source>
</evidence>
<organism evidence="2">
    <name type="scientific">Timema genevievae</name>
    <name type="common">Walking stick</name>
    <dbReference type="NCBI Taxonomy" id="629358"/>
    <lineage>
        <taxon>Eukaryota</taxon>
        <taxon>Metazoa</taxon>
        <taxon>Ecdysozoa</taxon>
        <taxon>Arthropoda</taxon>
        <taxon>Hexapoda</taxon>
        <taxon>Insecta</taxon>
        <taxon>Pterygota</taxon>
        <taxon>Neoptera</taxon>
        <taxon>Polyneoptera</taxon>
        <taxon>Phasmatodea</taxon>
        <taxon>Timematodea</taxon>
        <taxon>Timematoidea</taxon>
        <taxon>Timematidae</taxon>
        <taxon>Timema</taxon>
    </lineage>
</organism>
<proteinExistence type="predicted"/>
<accession>A0A7R9JU64</accession>
<feature type="region of interest" description="Disordered" evidence="1">
    <location>
        <begin position="173"/>
        <end position="225"/>
    </location>
</feature>
<dbReference type="EMBL" id="OE839926">
    <property type="protein sequence ID" value="CAD7588997.1"/>
    <property type="molecule type" value="Genomic_DNA"/>
</dbReference>
<protein>
    <submittedName>
        <fullName evidence="2">Uncharacterized protein</fullName>
    </submittedName>
</protein>
<gene>
    <name evidence="2" type="ORF">TGEB3V08_LOCUS3006</name>
</gene>